<evidence type="ECO:0000313" key="1">
    <source>
        <dbReference type="EMBL" id="VDG28237.1"/>
    </source>
</evidence>
<evidence type="ECO:0008006" key="3">
    <source>
        <dbReference type="Google" id="ProtNLM"/>
    </source>
</evidence>
<protein>
    <recommendedName>
        <fullName evidence="3">Fe3+ hydroxamate ABC transporter substrate-binding protein</fullName>
    </recommendedName>
</protein>
<reference evidence="1 2" key="1">
    <citation type="submission" date="2018-11" db="EMBL/GenBank/DDBJ databases">
        <authorList>
            <person name="Wuyts S."/>
        </authorList>
    </citation>
    <scope>NUCLEOTIDE SEQUENCE [LARGE SCALE GENOMIC DNA]</scope>
    <source>
        <strain evidence="1">Lactobacillus mudanjiangensis AMBF249</strain>
    </source>
</reference>
<organism evidence="1 2">
    <name type="scientific">Lactiplantibacillus mudanjiangensis</name>
    <dbReference type="NCBI Taxonomy" id="1296538"/>
    <lineage>
        <taxon>Bacteria</taxon>
        <taxon>Bacillati</taxon>
        <taxon>Bacillota</taxon>
        <taxon>Bacilli</taxon>
        <taxon>Lactobacillales</taxon>
        <taxon>Lactobacillaceae</taxon>
        <taxon>Lactiplantibacillus</taxon>
    </lineage>
</organism>
<evidence type="ECO:0000313" key="2">
    <source>
        <dbReference type="Proteomes" id="UP000289996"/>
    </source>
</evidence>
<dbReference type="RefSeq" id="WP_165450038.1">
    <property type="nucleotide sequence ID" value="NZ_BJDY01000004.1"/>
</dbReference>
<sequence>MAKFTCTRCGKPLAVNEPVFFKLPLPAKGFTEIQANLKLTAQPYCTNCVQVKPKD</sequence>
<accession>A0A660DYR9</accession>
<name>A0A660DYR9_9LACO</name>
<dbReference type="EMBL" id="UYIG01000112">
    <property type="protein sequence ID" value="VDG28237.1"/>
    <property type="molecule type" value="Genomic_DNA"/>
</dbReference>
<keyword evidence="2" id="KW-1185">Reference proteome</keyword>
<proteinExistence type="predicted"/>
<gene>
    <name evidence="1" type="ORF">MUDAN_MDHGFNIF_00434</name>
</gene>
<dbReference type="AlphaFoldDB" id="A0A660DYR9"/>
<dbReference type="Proteomes" id="UP000289996">
    <property type="component" value="Unassembled WGS sequence"/>
</dbReference>